<keyword evidence="6" id="KW-0408">Iron</keyword>
<dbReference type="PANTHER" id="PTHR33711:SF7">
    <property type="entry name" value="INTRADIOL RING-CLEAVAGE DIOXYGENASES DOMAIN-CONTAINING PROTEIN-RELATED"/>
    <property type="match status" value="1"/>
</dbReference>
<evidence type="ECO:0000256" key="5">
    <source>
        <dbReference type="ARBA" id="ARBA00023002"/>
    </source>
</evidence>
<dbReference type="Pfam" id="PF00775">
    <property type="entry name" value="Dioxygenase_C"/>
    <property type="match status" value="1"/>
</dbReference>
<dbReference type="GO" id="GO:0018576">
    <property type="term" value="F:catechol 1,2-dioxygenase activity"/>
    <property type="evidence" value="ECO:0007669"/>
    <property type="project" value="InterPro"/>
</dbReference>
<dbReference type="InterPro" id="IPR015889">
    <property type="entry name" value="Intradiol_dOase_core"/>
</dbReference>
<dbReference type="SUPFAM" id="SSF49482">
    <property type="entry name" value="Aromatic compound dioxygenase"/>
    <property type="match status" value="1"/>
</dbReference>
<dbReference type="Proteomes" id="UP000500767">
    <property type="component" value="Chromosome"/>
</dbReference>
<dbReference type="CDD" id="cd03461">
    <property type="entry name" value="1_2-HQD"/>
    <property type="match status" value="1"/>
</dbReference>
<dbReference type="EMBL" id="CP053708">
    <property type="protein sequence ID" value="QKE89336.1"/>
    <property type="molecule type" value="Genomic_DNA"/>
</dbReference>
<keyword evidence="5" id="KW-0560">Oxidoreductase</keyword>
<comment type="similarity">
    <text evidence="2">Belongs to the intradiol ring-cleavage dioxygenase family.</text>
</comment>
<reference evidence="9 10" key="1">
    <citation type="journal article" date="2014" name="World J. Microbiol. Biotechnol.">
        <title>Biodiversity and physiological characteristics of Antarctic and Arctic lichens-associated bacteria.</title>
        <authorList>
            <person name="Lee Y.M."/>
            <person name="Kim E.H."/>
            <person name="Lee H.K."/>
            <person name="Hong S.G."/>
        </authorList>
    </citation>
    <scope>NUCLEOTIDE SEQUENCE [LARGE SCALE GENOMIC DNA]</scope>
    <source>
        <strain evidence="9 10">PAMC 26569</strain>
    </source>
</reference>
<proteinExistence type="inferred from homology"/>
<dbReference type="InterPro" id="IPR007535">
    <property type="entry name" value="Catechol_dOase_N"/>
</dbReference>
<evidence type="ECO:0000256" key="4">
    <source>
        <dbReference type="ARBA" id="ARBA00022964"/>
    </source>
</evidence>
<dbReference type="Gene3D" id="2.60.130.10">
    <property type="entry name" value="Aromatic compound dioxygenase"/>
    <property type="match status" value="1"/>
</dbReference>
<dbReference type="KEGG" id="lck:HN018_04180"/>
<evidence type="ECO:0000313" key="9">
    <source>
        <dbReference type="EMBL" id="QKE89336.1"/>
    </source>
</evidence>
<evidence type="ECO:0000259" key="7">
    <source>
        <dbReference type="Pfam" id="PF00775"/>
    </source>
</evidence>
<evidence type="ECO:0000259" key="8">
    <source>
        <dbReference type="Pfam" id="PF04444"/>
    </source>
</evidence>
<dbReference type="InterPro" id="IPR000627">
    <property type="entry name" value="Intradiol_dOase_C"/>
</dbReference>
<feature type="domain" description="Catechol dioxygenase N-terminal" evidence="8">
    <location>
        <begin position="27"/>
        <end position="100"/>
    </location>
</feature>
<organism evidence="9 10">
    <name type="scientific">Lichenicola cladoniae</name>
    <dbReference type="NCBI Taxonomy" id="1484109"/>
    <lineage>
        <taxon>Bacteria</taxon>
        <taxon>Pseudomonadati</taxon>
        <taxon>Pseudomonadota</taxon>
        <taxon>Alphaproteobacteria</taxon>
        <taxon>Acetobacterales</taxon>
        <taxon>Acetobacteraceae</taxon>
        <taxon>Lichenicola</taxon>
    </lineage>
</organism>
<dbReference type="AlphaFoldDB" id="A0A6M8HLY2"/>
<keyword evidence="4 9" id="KW-0223">Dioxygenase</keyword>
<dbReference type="GO" id="GO:0008199">
    <property type="term" value="F:ferric iron binding"/>
    <property type="evidence" value="ECO:0007669"/>
    <property type="project" value="InterPro"/>
</dbReference>
<accession>A0A6M8HLY2</accession>
<dbReference type="InterPro" id="IPR039390">
    <property type="entry name" value="1_2-HQD/HQD"/>
</dbReference>
<evidence type="ECO:0000256" key="2">
    <source>
        <dbReference type="ARBA" id="ARBA00007825"/>
    </source>
</evidence>
<evidence type="ECO:0000256" key="6">
    <source>
        <dbReference type="ARBA" id="ARBA00023004"/>
    </source>
</evidence>
<dbReference type="GO" id="GO:0009712">
    <property type="term" value="P:catechol-containing compound metabolic process"/>
    <property type="evidence" value="ECO:0007669"/>
    <property type="project" value="InterPro"/>
</dbReference>
<dbReference type="PANTHER" id="PTHR33711">
    <property type="entry name" value="DIOXYGENASE, PUTATIVE (AFU_ORTHOLOGUE AFUA_2G02910)-RELATED"/>
    <property type="match status" value="1"/>
</dbReference>
<keyword evidence="10" id="KW-1185">Reference proteome</keyword>
<protein>
    <submittedName>
        <fullName evidence="9">Intradiol ring-cleavage dioxygenase</fullName>
    </submittedName>
</protein>
<name>A0A6M8HLY2_9PROT</name>
<dbReference type="InterPro" id="IPR050770">
    <property type="entry name" value="Intradiol_RC_Dioxygenase"/>
</dbReference>
<evidence type="ECO:0000256" key="1">
    <source>
        <dbReference type="ARBA" id="ARBA00001965"/>
    </source>
</evidence>
<dbReference type="Pfam" id="PF04444">
    <property type="entry name" value="Dioxygenase_N"/>
    <property type="match status" value="1"/>
</dbReference>
<feature type="domain" description="Intradiol ring-cleavage dioxygenases" evidence="7">
    <location>
        <begin position="107"/>
        <end position="268"/>
    </location>
</feature>
<gene>
    <name evidence="9" type="ORF">HN018_04180</name>
</gene>
<comment type="cofactor">
    <cofactor evidence="1">
        <name>Fe(3+)</name>
        <dbReference type="ChEBI" id="CHEBI:29034"/>
    </cofactor>
</comment>
<evidence type="ECO:0000313" key="10">
    <source>
        <dbReference type="Proteomes" id="UP000500767"/>
    </source>
</evidence>
<dbReference type="RefSeq" id="WP_171837462.1">
    <property type="nucleotide sequence ID" value="NZ_CP053708.1"/>
</dbReference>
<sequence>MMSAPTQSFDETTATDIVIERNASCPDPRLREIMSVLVRHLHDAVRELQLTQAEWRTAIDFLTATGQICSDRRQEFILLSDTLGVSMLVDAINNRKVQDATPSTVLGPFHVEGAPTMQMGETISRDGRGEPLVVSGAVLDVDEKPIEGAILDIWQTSEDGYYDTQDPTQPDMNLRGTFRTGPDGTFWFRSIVPASYPIPSDGPVGRMLEALKRHPMRPAHIHFIVSATGYETLTTHIFVEGDPYLDSDAVFGVKDALVLPFRKHDDAERGAYFGVPAQHHETDVVIRLQSAHHTL</sequence>
<keyword evidence="3" id="KW-0479">Metal-binding</keyword>
<evidence type="ECO:0000256" key="3">
    <source>
        <dbReference type="ARBA" id="ARBA00022723"/>
    </source>
</evidence>